<accession>A0A6L5X6W4</accession>
<dbReference type="GO" id="GO:0005886">
    <property type="term" value="C:plasma membrane"/>
    <property type="evidence" value="ECO:0007669"/>
    <property type="project" value="UniProtKB-SubCell"/>
</dbReference>
<feature type="transmembrane region" description="Helical" evidence="8">
    <location>
        <begin position="233"/>
        <end position="252"/>
    </location>
</feature>
<dbReference type="InterPro" id="IPR003445">
    <property type="entry name" value="Cat_transpt"/>
</dbReference>
<dbReference type="PANTHER" id="PTHR32024">
    <property type="entry name" value="TRK SYSTEM POTASSIUM UPTAKE PROTEIN TRKG-RELATED"/>
    <property type="match status" value="1"/>
</dbReference>
<comment type="caution">
    <text evidence="9">The sequence shown here is derived from an EMBL/GenBank/DDBJ whole genome shotgun (WGS) entry which is preliminary data.</text>
</comment>
<feature type="transmembrane region" description="Helical" evidence="8">
    <location>
        <begin position="291"/>
        <end position="324"/>
    </location>
</feature>
<feature type="transmembrane region" description="Helical" evidence="8">
    <location>
        <begin position="129"/>
        <end position="149"/>
    </location>
</feature>
<protein>
    <submittedName>
        <fullName evidence="9">Trk family potassium uptake protein</fullName>
    </submittedName>
</protein>
<keyword evidence="10" id="KW-1185">Reference proteome</keyword>
<keyword evidence="4 8" id="KW-0812">Transmembrane</keyword>
<keyword evidence="7 8" id="KW-0472">Membrane</keyword>
<dbReference type="Proteomes" id="UP000481852">
    <property type="component" value="Unassembled WGS sequence"/>
</dbReference>
<reference evidence="9 10" key="1">
    <citation type="submission" date="2019-08" db="EMBL/GenBank/DDBJ databases">
        <title>In-depth cultivation of the pig gut microbiome towards novel bacterial diversity and tailored functional studies.</title>
        <authorList>
            <person name="Wylensek D."/>
            <person name="Hitch T.C.A."/>
            <person name="Clavel T."/>
        </authorList>
    </citation>
    <scope>NUCLEOTIDE SEQUENCE [LARGE SCALE GENOMIC DNA]</scope>
    <source>
        <strain evidence="9 10">Oil+RF-744-WCA-WT-11</strain>
    </source>
</reference>
<evidence type="ECO:0000313" key="10">
    <source>
        <dbReference type="Proteomes" id="UP000481852"/>
    </source>
</evidence>
<evidence type="ECO:0000256" key="5">
    <source>
        <dbReference type="ARBA" id="ARBA00022989"/>
    </source>
</evidence>
<feature type="transmembrane region" description="Helical" evidence="8">
    <location>
        <begin position="194"/>
        <end position="212"/>
    </location>
</feature>
<evidence type="ECO:0000256" key="8">
    <source>
        <dbReference type="SAM" id="Phobius"/>
    </source>
</evidence>
<feature type="transmembrane region" description="Helical" evidence="8">
    <location>
        <begin position="404"/>
        <end position="425"/>
    </location>
</feature>
<evidence type="ECO:0000256" key="7">
    <source>
        <dbReference type="ARBA" id="ARBA00023136"/>
    </source>
</evidence>
<evidence type="ECO:0000313" key="9">
    <source>
        <dbReference type="EMBL" id="MSS15267.1"/>
    </source>
</evidence>
<keyword evidence="2" id="KW-0813">Transport</keyword>
<dbReference type="PANTHER" id="PTHR32024:SF1">
    <property type="entry name" value="KTR SYSTEM POTASSIUM UPTAKE PROTEIN B"/>
    <property type="match status" value="1"/>
</dbReference>
<dbReference type="AlphaFoldDB" id="A0A6L5X6W4"/>
<name>A0A6L5X6W4_9FIRM</name>
<feature type="transmembrane region" description="Helical" evidence="8">
    <location>
        <begin position="345"/>
        <end position="369"/>
    </location>
</feature>
<proteinExistence type="predicted"/>
<dbReference type="EMBL" id="VULZ01000010">
    <property type="protein sequence ID" value="MSS15267.1"/>
    <property type="molecule type" value="Genomic_DNA"/>
</dbReference>
<feature type="transmembrane region" description="Helical" evidence="8">
    <location>
        <begin position="12"/>
        <end position="32"/>
    </location>
</feature>
<gene>
    <name evidence="9" type="ORF">FYJ35_09510</name>
</gene>
<sequence>MKLKKNFRLTSAQIILAGFFLVILAGALLLMLPIASMEGRVTPFLDCLFTSTSATCVTGLVVYDTATHWSLFGKVVILSLIQIGGLGVITTAFLIRVIIGSKISLIQRTLLQDSISGDNVQGIVRMSLYIMKMVMAVELGGALVMYPVFARDFGPVTGAGYALFHSVSAFCNAGFDLMGVREKYSSLVAYQGNAVINLVIMALIVFGGLGFYTWRDLQRNKLHFSRYTLQTKVVVTTTVILILLPAVIFFFAEYRSLPAGERVLASFFQSVTTRTAGFNTSDLTKFKENDLLIMIMLMLIGGSPGSTAGGMKTTTIAVVVGTFLSMSGRRSNTVLHQRRIPAKTVRAAFSIVLMYVTLFLAGGMAVSAMEHRSLLRSFFETASAIGTVGLTLGLTPSLHVVSKLILIGLMFYGRVGGLTFMYATFRRSRVGSSCLPQEDLNVG</sequence>
<keyword evidence="6" id="KW-0406">Ion transport</keyword>
<evidence type="ECO:0000256" key="6">
    <source>
        <dbReference type="ARBA" id="ARBA00023065"/>
    </source>
</evidence>
<keyword evidence="5 8" id="KW-1133">Transmembrane helix</keyword>
<dbReference type="GO" id="GO:0008324">
    <property type="term" value="F:monoatomic cation transmembrane transporter activity"/>
    <property type="evidence" value="ECO:0007669"/>
    <property type="project" value="InterPro"/>
</dbReference>
<evidence type="ECO:0000256" key="4">
    <source>
        <dbReference type="ARBA" id="ARBA00022692"/>
    </source>
</evidence>
<evidence type="ECO:0000256" key="2">
    <source>
        <dbReference type="ARBA" id="ARBA00022448"/>
    </source>
</evidence>
<dbReference type="GO" id="GO:0030001">
    <property type="term" value="P:metal ion transport"/>
    <property type="evidence" value="ECO:0007669"/>
    <property type="project" value="UniProtKB-ARBA"/>
</dbReference>
<dbReference type="RefSeq" id="WP_154525946.1">
    <property type="nucleotide sequence ID" value="NZ_JAQYJL010000019.1"/>
</dbReference>
<keyword evidence="3" id="KW-1003">Cell membrane</keyword>
<feature type="transmembrane region" description="Helical" evidence="8">
    <location>
        <begin position="75"/>
        <end position="99"/>
    </location>
</feature>
<organism evidence="9 10">
    <name type="scientific">Porcincola intestinalis</name>
    <dbReference type="NCBI Taxonomy" id="2606632"/>
    <lineage>
        <taxon>Bacteria</taxon>
        <taxon>Bacillati</taxon>
        <taxon>Bacillota</taxon>
        <taxon>Clostridia</taxon>
        <taxon>Lachnospirales</taxon>
        <taxon>Lachnospiraceae</taxon>
        <taxon>Porcincola</taxon>
    </lineage>
</organism>
<evidence type="ECO:0000256" key="1">
    <source>
        <dbReference type="ARBA" id="ARBA00004651"/>
    </source>
</evidence>
<comment type="subcellular location">
    <subcellularLocation>
        <location evidence="1">Cell membrane</location>
        <topology evidence="1">Multi-pass membrane protein</topology>
    </subcellularLocation>
</comment>
<dbReference type="Pfam" id="PF02386">
    <property type="entry name" value="TrkH"/>
    <property type="match status" value="1"/>
</dbReference>
<evidence type="ECO:0000256" key="3">
    <source>
        <dbReference type="ARBA" id="ARBA00022475"/>
    </source>
</evidence>